<sequence length="73" mass="8398">MHAPPEQTHFRRTYRNSPIDVVLSKGQEISNHHPYQGFLVTTIPFPLRWAWINLPHLPSVRTPSLAGKNSRIS</sequence>
<comment type="caution">
    <text evidence="1">The sequence shown here is derived from an EMBL/GenBank/DDBJ whole genome shotgun (WGS) entry which is preliminary data.</text>
</comment>
<gene>
    <name evidence="1" type="ORF">TNCT_679421</name>
</gene>
<dbReference type="OrthoDB" id="10564002at2759"/>
<dbReference type="Proteomes" id="UP000887116">
    <property type="component" value="Unassembled WGS sequence"/>
</dbReference>
<accession>A0A8X6LKG0</accession>
<dbReference type="AlphaFoldDB" id="A0A8X6LKG0"/>
<proteinExistence type="predicted"/>
<dbReference type="EMBL" id="BMAO01026561">
    <property type="protein sequence ID" value="GFR10674.1"/>
    <property type="molecule type" value="Genomic_DNA"/>
</dbReference>
<organism evidence="1 2">
    <name type="scientific">Trichonephila clavata</name>
    <name type="common">Joro spider</name>
    <name type="synonym">Nephila clavata</name>
    <dbReference type="NCBI Taxonomy" id="2740835"/>
    <lineage>
        <taxon>Eukaryota</taxon>
        <taxon>Metazoa</taxon>
        <taxon>Ecdysozoa</taxon>
        <taxon>Arthropoda</taxon>
        <taxon>Chelicerata</taxon>
        <taxon>Arachnida</taxon>
        <taxon>Araneae</taxon>
        <taxon>Araneomorphae</taxon>
        <taxon>Entelegynae</taxon>
        <taxon>Araneoidea</taxon>
        <taxon>Nephilidae</taxon>
        <taxon>Trichonephila</taxon>
    </lineage>
</organism>
<reference evidence="1" key="1">
    <citation type="submission" date="2020-07" db="EMBL/GenBank/DDBJ databases">
        <title>Multicomponent nature underlies the extraordinary mechanical properties of spider dragline silk.</title>
        <authorList>
            <person name="Kono N."/>
            <person name="Nakamura H."/>
            <person name="Mori M."/>
            <person name="Yoshida Y."/>
            <person name="Ohtoshi R."/>
            <person name="Malay A.D."/>
            <person name="Moran D.A.P."/>
            <person name="Tomita M."/>
            <person name="Numata K."/>
            <person name="Arakawa K."/>
        </authorList>
    </citation>
    <scope>NUCLEOTIDE SEQUENCE</scope>
</reference>
<name>A0A8X6LKG0_TRICU</name>
<evidence type="ECO:0000313" key="2">
    <source>
        <dbReference type="Proteomes" id="UP000887116"/>
    </source>
</evidence>
<keyword evidence="2" id="KW-1185">Reference proteome</keyword>
<evidence type="ECO:0000313" key="1">
    <source>
        <dbReference type="EMBL" id="GFR10674.1"/>
    </source>
</evidence>
<protein>
    <submittedName>
        <fullName evidence="1">Uncharacterized protein</fullName>
    </submittedName>
</protein>